<keyword evidence="1 3" id="KW-0853">WD repeat</keyword>
<evidence type="ECO:0000313" key="5">
    <source>
        <dbReference type="EMBL" id="CAE7372731.1"/>
    </source>
</evidence>
<dbReference type="PANTHER" id="PTHR19848">
    <property type="entry name" value="WD40 REPEAT PROTEIN"/>
    <property type="match status" value="1"/>
</dbReference>
<feature type="compositionally biased region" description="Polar residues" evidence="4">
    <location>
        <begin position="138"/>
        <end position="148"/>
    </location>
</feature>
<reference evidence="5" key="1">
    <citation type="submission" date="2021-02" db="EMBL/GenBank/DDBJ databases">
        <authorList>
            <person name="Dougan E. K."/>
            <person name="Rhodes N."/>
            <person name="Thang M."/>
            <person name="Chan C."/>
        </authorList>
    </citation>
    <scope>NUCLEOTIDE SEQUENCE</scope>
</reference>
<feature type="compositionally biased region" description="Basic and acidic residues" evidence="4">
    <location>
        <begin position="151"/>
        <end position="162"/>
    </location>
</feature>
<dbReference type="SMART" id="SM00320">
    <property type="entry name" value="WD40"/>
    <property type="match status" value="7"/>
</dbReference>
<dbReference type="InterPro" id="IPR011047">
    <property type="entry name" value="Quinoprotein_ADH-like_sf"/>
</dbReference>
<evidence type="ECO:0000256" key="2">
    <source>
        <dbReference type="ARBA" id="ARBA00022737"/>
    </source>
</evidence>
<feature type="repeat" description="WD" evidence="3">
    <location>
        <begin position="446"/>
        <end position="487"/>
    </location>
</feature>
<accession>A0A812Q2Z7</accession>
<dbReference type="Proteomes" id="UP000601435">
    <property type="component" value="Unassembled WGS sequence"/>
</dbReference>
<protein>
    <submittedName>
        <fullName evidence="5">HET-E1 protein</fullName>
    </submittedName>
</protein>
<dbReference type="SUPFAM" id="SSF50998">
    <property type="entry name" value="Quinoprotein alcohol dehydrogenase-like"/>
    <property type="match status" value="1"/>
</dbReference>
<dbReference type="InterPro" id="IPR015943">
    <property type="entry name" value="WD40/YVTN_repeat-like_dom_sf"/>
</dbReference>
<evidence type="ECO:0000256" key="4">
    <source>
        <dbReference type="SAM" id="MobiDB-lite"/>
    </source>
</evidence>
<proteinExistence type="predicted"/>
<dbReference type="PROSITE" id="PS50082">
    <property type="entry name" value="WD_REPEATS_2"/>
    <property type="match status" value="2"/>
</dbReference>
<dbReference type="Pfam" id="PF00400">
    <property type="entry name" value="WD40"/>
    <property type="match status" value="3"/>
</dbReference>
<sequence length="547" mass="59499">MAGISTDRMRAEVRKLLAEVDLKSTSVGQLRASLETSLGLGPGALETQKDEVQRIFSSEISQLHAAESTEGGRGQKKEDTTQNIGGASKKADSHKRSDEKRKAKDAKDKKSKKEKDSKDDRKRAKVEEEAPHPPNAGLPSTSCRSAQNMKYPKEKEEEKRAAEEEEADGLEAEDVDVDVGKPAAAPIFDNWDPTPLPVPAFEPTSIAEPARASAMVLSGSEDGTVRLWDLELETKCIRVLEGHTGTVHSLTVNWETFEAVSGADDSSKLWNLKLGGCQKTMTEVPEGCTAVEADWTGRRALAGCGDGSLRVWSMTTADLQTTFPAHRGGVWALKADFKSNRLVSAGDENFKIWDVRDWTCVHTSSGHAGGLMCISVNWTKSQLLAGTGSSTKHLQLWNFAAPRRKLLEVECSALQFYDVIHEAPFALPDYAESETTDPNASKADLLQGHADVVADLAVDWTNGTAVTAGWDAQLITWNLEKKTQIQVHECKFGRVRSLAVDFKVQQALCGSSNGSLHLMDLHNGLTQRSLEGHGGAVTALNVQRMVV</sequence>
<dbReference type="PROSITE" id="PS00678">
    <property type="entry name" value="WD_REPEATS_1"/>
    <property type="match status" value="2"/>
</dbReference>
<evidence type="ECO:0000256" key="1">
    <source>
        <dbReference type="ARBA" id="ARBA00022574"/>
    </source>
</evidence>
<dbReference type="OrthoDB" id="190105at2759"/>
<feature type="compositionally biased region" description="Basic and acidic residues" evidence="4">
    <location>
        <begin position="89"/>
        <end position="131"/>
    </location>
</feature>
<dbReference type="Gene3D" id="2.130.10.10">
    <property type="entry name" value="YVTN repeat-like/Quinoprotein amine dehydrogenase"/>
    <property type="match status" value="2"/>
</dbReference>
<keyword evidence="2" id="KW-0677">Repeat</keyword>
<comment type="caution">
    <text evidence="5">The sequence shown here is derived from an EMBL/GenBank/DDBJ whole genome shotgun (WGS) entry which is preliminary data.</text>
</comment>
<dbReference type="AlphaFoldDB" id="A0A812Q2Z7"/>
<dbReference type="PANTHER" id="PTHR19848:SF8">
    <property type="entry name" value="F-BOX AND WD REPEAT DOMAIN CONTAINING 7"/>
    <property type="match status" value="1"/>
</dbReference>
<dbReference type="EMBL" id="CAJNJA010016018">
    <property type="protein sequence ID" value="CAE7372731.1"/>
    <property type="molecule type" value="Genomic_DNA"/>
</dbReference>
<feature type="repeat" description="WD" evidence="3">
    <location>
        <begin position="215"/>
        <end position="231"/>
    </location>
</feature>
<organism evidence="5 6">
    <name type="scientific">Symbiodinium necroappetens</name>
    <dbReference type="NCBI Taxonomy" id="1628268"/>
    <lineage>
        <taxon>Eukaryota</taxon>
        <taxon>Sar</taxon>
        <taxon>Alveolata</taxon>
        <taxon>Dinophyceae</taxon>
        <taxon>Suessiales</taxon>
        <taxon>Symbiodiniaceae</taxon>
        <taxon>Symbiodinium</taxon>
    </lineage>
</organism>
<dbReference type="InterPro" id="IPR001680">
    <property type="entry name" value="WD40_rpt"/>
</dbReference>
<dbReference type="InterPro" id="IPR019775">
    <property type="entry name" value="WD40_repeat_CS"/>
</dbReference>
<name>A0A812Q2Z7_9DINO</name>
<feature type="region of interest" description="Disordered" evidence="4">
    <location>
        <begin position="56"/>
        <end position="171"/>
    </location>
</feature>
<evidence type="ECO:0000256" key="3">
    <source>
        <dbReference type="PROSITE-ProRule" id="PRU00221"/>
    </source>
</evidence>
<keyword evidence="6" id="KW-1185">Reference proteome</keyword>
<evidence type="ECO:0000313" key="6">
    <source>
        <dbReference type="Proteomes" id="UP000601435"/>
    </source>
</evidence>
<gene>
    <name evidence="5" type="primary">HET-E1</name>
    <name evidence="5" type="ORF">SNEC2469_LOCUS10026</name>
</gene>